<accession>A0A5Q2RMJ4</accession>
<dbReference type="KEGG" id="atq:GH723_04405"/>
<dbReference type="AlphaFoldDB" id="A0A5Q2RMJ4"/>
<reference evidence="2 3" key="1">
    <citation type="submission" date="2019-11" db="EMBL/GenBank/DDBJ databases">
        <authorList>
            <person name="He Y."/>
        </authorList>
    </citation>
    <scope>NUCLEOTIDE SEQUENCE [LARGE SCALE GENOMIC DNA]</scope>
    <source>
        <strain evidence="2 3">SCSIO 58843</strain>
    </source>
</reference>
<proteinExistence type="predicted"/>
<dbReference type="Proteomes" id="UP000334019">
    <property type="component" value="Chromosome"/>
</dbReference>
<organism evidence="2 3">
    <name type="scientific">Actinomarinicola tropica</name>
    <dbReference type="NCBI Taxonomy" id="2789776"/>
    <lineage>
        <taxon>Bacteria</taxon>
        <taxon>Bacillati</taxon>
        <taxon>Actinomycetota</taxon>
        <taxon>Acidimicrobiia</taxon>
        <taxon>Acidimicrobiales</taxon>
        <taxon>Iamiaceae</taxon>
        <taxon>Actinomarinicola</taxon>
    </lineage>
</organism>
<keyword evidence="1" id="KW-0472">Membrane</keyword>
<feature type="transmembrane region" description="Helical" evidence="1">
    <location>
        <begin position="58"/>
        <end position="79"/>
    </location>
</feature>
<dbReference type="RefSeq" id="WP_153758511.1">
    <property type="nucleotide sequence ID" value="NZ_CP045851.1"/>
</dbReference>
<keyword evidence="1" id="KW-1133">Transmembrane helix</keyword>
<name>A0A5Q2RMJ4_9ACTN</name>
<keyword evidence="1" id="KW-0812">Transmembrane</keyword>
<protein>
    <recommendedName>
        <fullName evidence="4">PH domain-containing protein</fullName>
    </recommendedName>
</protein>
<keyword evidence="3" id="KW-1185">Reference proteome</keyword>
<evidence type="ECO:0008006" key="4">
    <source>
        <dbReference type="Google" id="ProtNLM"/>
    </source>
</evidence>
<dbReference type="EMBL" id="CP045851">
    <property type="protein sequence ID" value="QGG94405.1"/>
    <property type="molecule type" value="Genomic_DNA"/>
</dbReference>
<feature type="transmembrane region" description="Helical" evidence="1">
    <location>
        <begin position="189"/>
        <end position="213"/>
    </location>
</feature>
<gene>
    <name evidence="2" type="ORF">GH723_04405</name>
</gene>
<evidence type="ECO:0000313" key="3">
    <source>
        <dbReference type="Proteomes" id="UP000334019"/>
    </source>
</evidence>
<sequence>MTTPDPATYHWPTGTVVEPDGTIVFRPSWETYRSKFLQVPGFLVAIVAFNAFRMNDVGLSLAIAGVTLAVGALGTWAYFQRAFTSVGPRGLVRKDLFRNTTVPSDRIGLVIFARELRHFDTRVDTTLIVTDTEARKVAMFNGPFWSREQLYAMASAMQRPTWQPSGPVSYGDIKDRYPKAVPLMYSNPWLFAFGVVGAVIAAVVVIAIVVAAATS</sequence>
<evidence type="ECO:0000313" key="2">
    <source>
        <dbReference type="EMBL" id="QGG94405.1"/>
    </source>
</evidence>
<evidence type="ECO:0000256" key="1">
    <source>
        <dbReference type="SAM" id="Phobius"/>
    </source>
</evidence>